<dbReference type="EMBL" id="VOEJ01000001">
    <property type="protein sequence ID" value="TWR31130.1"/>
    <property type="molecule type" value="Genomic_DNA"/>
</dbReference>
<feature type="transmembrane region" description="Helical" evidence="6">
    <location>
        <begin position="153"/>
        <end position="176"/>
    </location>
</feature>
<dbReference type="Proteomes" id="UP000320042">
    <property type="component" value="Unassembled WGS sequence"/>
</dbReference>
<sequence>MSTTNTNSDTKKPAPGELRNFAKKVWIVVGILALSVCLILILRVAFNIVLMVFAASLIAVFFHGLGDFIQRRTKLKRPAAMAISVIGSFLILIALFWFMGATIQSQVKALSDDFPVLVEKGKTQLEKSDIGRSIIEKINRIDSGMVMSKAQGVFSTSFGVLGDLYIILFLGIFFTVSPSIYKDGIIILSPNSAKKDTRVVLDRISLVLKGWLKGMLLAMLLIAILSVTGLTILGIPMALTLALMAGLLNFIPNFGPLIAMVPAVLLGLTVGPNTAIIIAVMYILIQTLESNVITPMVQKRMIDLPPALTIIAQLLMGSLSGVLGILLATPLLAIVMVLVDELYVKKQGKSETEAVIEKND</sequence>
<organism evidence="7 8">
    <name type="scientific">Mucilaginibacter pallidiroseus</name>
    <dbReference type="NCBI Taxonomy" id="2599295"/>
    <lineage>
        <taxon>Bacteria</taxon>
        <taxon>Pseudomonadati</taxon>
        <taxon>Bacteroidota</taxon>
        <taxon>Sphingobacteriia</taxon>
        <taxon>Sphingobacteriales</taxon>
        <taxon>Sphingobacteriaceae</taxon>
        <taxon>Mucilaginibacter</taxon>
    </lineage>
</organism>
<dbReference type="AlphaFoldDB" id="A0A563UIA2"/>
<evidence type="ECO:0000256" key="4">
    <source>
        <dbReference type="ARBA" id="ARBA00022989"/>
    </source>
</evidence>
<dbReference type="GO" id="GO:0016020">
    <property type="term" value="C:membrane"/>
    <property type="evidence" value="ECO:0007669"/>
    <property type="project" value="UniProtKB-SubCell"/>
</dbReference>
<feature type="transmembrane region" description="Helical" evidence="6">
    <location>
        <begin position="257"/>
        <end position="285"/>
    </location>
</feature>
<evidence type="ECO:0000256" key="3">
    <source>
        <dbReference type="ARBA" id="ARBA00022692"/>
    </source>
</evidence>
<evidence type="ECO:0000256" key="5">
    <source>
        <dbReference type="ARBA" id="ARBA00023136"/>
    </source>
</evidence>
<comment type="caution">
    <text evidence="7">The sequence shown here is derived from an EMBL/GenBank/DDBJ whole genome shotgun (WGS) entry which is preliminary data.</text>
</comment>
<dbReference type="InterPro" id="IPR002549">
    <property type="entry name" value="AI-2E-like"/>
</dbReference>
<feature type="transmembrane region" description="Helical" evidence="6">
    <location>
        <begin position="21"/>
        <end position="42"/>
    </location>
</feature>
<keyword evidence="5 6" id="KW-0472">Membrane</keyword>
<feature type="transmembrane region" description="Helical" evidence="6">
    <location>
        <begin position="48"/>
        <end position="66"/>
    </location>
</feature>
<protein>
    <submittedName>
        <fullName evidence="7">AI-2E family transporter</fullName>
    </submittedName>
</protein>
<evidence type="ECO:0000256" key="1">
    <source>
        <dbReference type="ARBA" id="ARBA00004141"/>
    </source>
</evidence>
<keyword evidence="8" id="KW-1185">Reference proteome</keyword>
<keyword evidence="4 6" id="KW-1133">Transmembrane helix</keyword>
<evidence type="ECO:0000256" key="6">
    <source>
        <dbReference type="SAM" id="Phobius"/>
    </source>
</evidence>
<comment type="subcellular location">
    <subcellularLocation>
        <location evidence="1">Membrane</location>
        <topology evidence="1">Multi-pass membrane protein</topology>
    </subcellularLocation>
</comment>
<dbReference type="Pfam" id="PF01594">
    <property type="entry name" value="AI-2E_transport"/>
    <property type="match status" value="1"/>
</dbReference>
<proteinExistence type="inferred from homology"/>
<evidence type="ECO:0000256" key="2">
    <source>
        <dbReference type="ARBA" id="ARBA00009773"/>
    </source>
</evidence>
<dbReference type="OrthoDB" id="5761230at2"/>
<evidence type="ECO:0000313" key="8">
    <source>
        <dbReference type="Proteomes" id="UP000320042"/>
    </source>
</evidence>
<dbReference type="GO" id="GO:0055085">
    <property type="term" value="P:transmembrane transport"/>
    <property type="evidence" value="ECO:0007669"/>
    <property type="project" value="TreeGrafter"/>
</dbReference>
<feature type="transmembrane region" description="Helical" evidence="6">
    <location>
        <begin position="216"/>
        <end position="245"/>
    </location>
</feature>
<evidence type="ECO:0000313" key="7">
    <source>
        <dbReference type="EMBL" id="TWR31130.1"/>
    </source>
</evidence>
<feature type="transmembrane region" description="Helical" evidence="6">
    <location>
        <begin position="306"/>
        <end position="339"/>
    </location>
</feature>
<dbReference type="PANTHER" id="PTHR21716:SF62">
    <property type="entry name" value="TRANSPORT PROTEIN YDBI-RELATED"/>
    <property type="match status" value="1"/>
</dbReference>
<reference evidence="7 8" key="1">
    <citation type="submission" date="2019-07" db="EMBL/GenBank/DDBJ databases">
        <authorList>
            <person name="Kim J."/>
        </authorList>
    </citation>
    <scope>NUCLEOTIDE SEQUENCE [LARGE SCALE GENOMIC DNA]</scope>
    <source>
        <strain evidence="8">dk17</strain>
    </source>
</reference>
<feature type="transmembrane region" description="Helical" evidence="6">
    <location>
        <begin position="78"/>
        <end position="99"/>
    </location>
</feature>
<dbReference type="RefSeq" id="WP_146380028.1">
    <property type="nucleotide sequence ID" value="NZ_VOEJ01000001.1"/>
</dbReference>
<accession>A0A563UIA2</accession>
<keyword evidence="3 6" id="KW-0812">Transmembrane</keyword>
<name>A0A563UIA2_9SPHI</name>
<comment type="similarity">
    <text evidence="2">Belongs to the autoinducer-2 exporter (AI-2E) (TC 2.A.86) family.</text>
</comment>
<gene>
    <name evidence="7" type="ORF">FPZ43_01225</name>
</gene>
<dbReference type="PANTHER" id="PTHR21716">
    <property type="entry name" value="TRANSMEMBRANE PROTEIN"/>
    <property type="match status" value="1"/>
</dbReference>